<organism evidence="3 4">
    <name type="scientific">Mycena sanguinolenta</name>
    <dbReference type="NCBI Taxonomy" id="230812"/>
    <lineage>
        <taxon>Eukaryota</taxon>
        <taxon>Fungi</taxon>
        <taxon>Dikarya</taxon>
        <taxon>Basidiomycota</taxon>
        <taxon>Agaricomycotina</taxon>
        <taxon>Agaricomycetes</taxon>
        <taxon>Agaricomycetidae</taxon>
        <taxon>Agaricales</taxon>
        <taxon>Marasmiineae</taxon>
        <taxon>Mycenaceae</taxon>
        <taxon>Mycena</taxon>
    </lineage>
</organism>
<feature type="transmembrane region" description="Helical" evidence="2">
    <location>
        <begin position="91"/>
        <end position="107"/>
    </location>
</feature>
<feature type="transmembrane region" description="Helical" evidence="2">
    <location>
        <begin position="399"/>
        <end position="420"/>
    </location>
</feature>
<dbReference type="EMBL" id="JACAZH010000006">
    <property type="protein sequence ID" value="KAF7366865.1"/>
    <property type="molecule type" value="Genomic_DNA"/>
</dbReference>
<evidence type="ECO:0000256" key="2">
    <source>
        <dbReference type="SAM" id="Phobius"/>
    </source>
</evidence>
<sequence>MLPILESLRSSARTRLYIFRLLLALNVVLLVLCSLGLDVSGIVILVLTLFHQIFVLFKPAPKIVDIVLILGEIASVAVGAFLFLPVPVPVAWLDFIALCFMLFFRATDPKPRGGSELGFFCGRELYAHYTPWRIIFGFHPWNYFPILKPLVKEESLIIIGIRSVILIALCVLIPAFGIYTVFIVPISSKAIIRDVKISQSWTRENPWFGFTPSASYLNITIILSYVDTSGVFFEPFNVTATQGCPATNVTIAHTPFTAVTCSFPWWAAPSSGIVISANFTDPWGVLYVKAGEGNPIDVDAYTEPIPLVAGARLMAILSSTQRKVFSNSALDLLGFTTPLRTVMLKSVLLLQDDPSPSTQTSNTVVLRLRPRLDLPFTARVVEDFTDASVLSGFSNAGGFWSFINDLFGILFGANLLYFLLGKRPFSVLGMVHIFQRKTLEGEIDNVNTDPGVITFIRKRLIDGARNADPDNTHEAAGGNPIYGTLSGREAE</sequence>
<evidence type="ECO:0000256" key="1">
    <source>
        <dbReference type="SAM" id="MobiDB-lite"/>
    </source>
</evidence>
<reference evidence="3" key="1">
    <citation type="submission" date="2020-05" db="EMBL/GenBank/DDBJ databases">
        <title>Mycena genomes resolve the evolution of fungal bioluminescence.</title>
        <authorList>
            <person name="Tsai I.J."/>
        </authorList>
    </citation>
    <scope>NUCLEOTIDE SEQUENCE</scope>
    <source>
        <strain evidence="3">160909Yilan</strain>
    </source>
</reference>
<keyword evidence="2" id="KW-0812">Transmembrane</keyword>
<evidence type="ECO:0000313" key="4">
    <source>
        <dbReference type="Proteomes" id="UP000623467"/>
    </source>
</evidence>
<accession>A0A8H7DA30</accession>
<feature type="transmembrane region" description="Helical" evidence="2">
    <location>
        <begin position="21"/>
        <end position="54"/>
    </location>
</feature>
<evidence type="ECO:0000313" key="3">
    <source>
        <dbReference type="EMBL" id="KAF7366865.1"/>
    </source>
</evidence>
<proteinExistence type="predicted"/>
<comment type="caution">
    <text evidence="3">The sequence shown here is derived from an EMBL/GenBank/DDBJ whole genome shotgun (WGS) entry which is preliminary data.</text>
</comment>
<gene>
    <name evidence="3" type="ORF">MSAN_00945100</name>
</gene>
<feature type="transmembrane region" description="Helical" evidence="2">
    <location>
        <begin position="156"/>
        <end position="186"/>
    </location>
</feature>
<protein>
    <submittedName>
        <fullName evidence="3">Short-chain dehydrogenase/reductase family protein</fullName>
    </submittedName>
</protein>
<keyword evidence="2" id="KW-1133">Transmembrane helix</keyword>
<feature type="region of interest" description="Disordered" evidence="1">
    <location>
        <begin position="467"/>
        <end position="491"/>
    </location>
</feature>
<keyword evidence="2" id="KW-0472">Membrane</keyword>
<dbReference type="AlphaFoldDB" id="A0A8H7DA30"/>
<dbReference type="OrthoDB" id="3227921at2759"/>
<keyword evidence="4" id="KW-1185">Reference proteome</keyword>
<name>A0A8H7DA30_9AGAR</name>
<dbReference type="Proteomes" id="UP000623467">
    <property type="component" value="Unassembled WGS sequence"/>
</dbReference>